<dbReference type="AlphaFoldDB" id="A0A1M5MBP9"/>
<dbReference type="Gene3D" id="3.30.420.100">
    <property type="match status" value="1"/>
</dbReference>
<dbReference type="RefSeq" id="WP_073090610.1">
    <property type="nucleotide sequence ID" value="NZ_FQWY01000011.1"/>
</dbReference>
<dbReference type="PANTHER" id="PTHR12899:SF3">
    <property type="entry name" value="LARGE RIBOSOMAL SUBUNIT PROTEIN UL18M"/>
    <property type="match status" value="1"/>
</dbReference>
<dbReference type="GO" id="GO:0003735">
    <property type="term" value="F:structural constituent of ribosome"/>
    <property type="evidence" value="ECO:0007669"/>
    <property type="project" value="InterPro"/>
</dbReference>
<keyword evidence="5 7" id="KW-0687">Ribonucleoprotein</keyword>
<dbReference type="GO" id="GO:0008097">
    <property type="term" value="F:5S rRNA binding"/>
    <property type="evidence" value="ECO:0007669"/>
    <property type="project" value="TreeGrafter"/>
</dbReference>
<evidence type="ECO:0000313" key="9">
    <source>
        <dbReference type="Proteomes" id="UP000242329"/>
    </source>
</evidence>
<evidence type="ECO:0000256" key="3">
    <source>
        <dbReference type="ARBA" id="ARBA00022884"/>
    </source>
</evidence>
<keyword evidence="9" id="KW-1185">Reference proteome</keyword>
<proteinExistence type="inferred from homology"/>
<accession>A0A1M5MBP9</accession>
<reference evidence="9" key="1">
    <citation type="submission" date="2016-11" db="EMBL/GenBank/DDBJ databases">
        <authorList>
            <person name="Varghese N."/>
            <person name="Submissions S."/>
        </authorList>
    </citation>
    <scope>NUCLEOTIDE SEQUENCE [LARGE SCALE GENOMIC DNA]</scope>
    <source>
        <strain evidence="9">DSM 11003</strain>
    </source>
</reference>
<evidence type="ECO:0000256" key="4">
    <source>
        <dbReference type="ARBA" id="ARBA00022980"/>
    </source>
</evidence>
<dbReference type="EMBL" id="FQWY01000011">
    <property type="protein sequence ID" value="SHG74737.1"/>
    <property type="molecule type" value="Genomic_DNA"/>
</dbReference>
<name>A0A1M5MBP9_9FIRM</name>
<dbReference type="STRING" id="1123382.SAMN02745221_00877"/>
<dbReference type="InterPro" id="IPR057268">
    <property type="entry name" value="Ribosomal_L18"/>
</dbReference>
<dbReference type="FunFam" id="3.30.420.100:FF:000001">
    <property type="entry name" value="50S ribosomal protein L18"/>
    <property type="match status" value="1"/>
</dbReference>
<dbReference type="InterPro" id="IPR004389">
    <property type="entry name" value="Ribosomal_uL18_bac-type"/>
</dbReference>
<dbReference type="OrthoDB" id="9810939at2"/>
<dbReference type="PANTHER" id="PTHR12899">
    <property type="entry name" value="39S RIBOSOMAL PROTEIN L18, MITOCHONDRIAL"/>
    <property type="match status" value="1"/>
</dbReference>
<dbReference type="InterPro" id="IPR005484">
    <property type="entry name" value="Ribosomal_uL18_bac/plant/anim"/>
</dbReference>
<dbReference type="Pfam" id="PF00861">
    <property type="entry name" value="Ribosomal_L18p"/>
    <property type="match status" value="1"/>
</dbReference>
<dbReference type="CDD" id="cd00432">
    <property type="entry name" value="Ribosomal_L18_L5e"/>
    <property type="match status" value="1"/>
</dbReference>
<evidence type="ECO:0000256" key="6">
    <source>
        <dbReference type="ARBA" id="ARBA00035197"/>
    </source>
</evidence>
<dbReference type="GO" id="GO:0006412">
    <property type="term" value="P:translation"/>
    <property type="evidence" value="ECO:0007669"/>
    <property type="project" value="UniProtKB-UniRule"/>
</dbReference>
<sequence length="121" mass="13455">MFKKPSRNELRKIKHKRVRKKVFGTAEAPRLCVYKSLNHIYAQIIDDERGVTLVAASTLDKDLRGLPSTRDMEAAKKVGAAIAEKALAQGITRVVFDRSGYKYHGKVAALADAAREKGLIF</sequence>
<comment type="function">
    <text evidence="7">This is one of the proteins that bind and probably mediate the attachment of the 5S RNA into the large ribosomal subunit, where it forms part of the central protuberance.</text>
</comment>
<evidence type="ECO:0000313" key="8">
    <source>
        <dbReference type="EMBL" id="SHG74737.1"/>
    </source>
</evidence>
<comment type="similarity">
    <text evidence="1 7">Belongs to the universal ribosomal protein uL18 family.</text>
</comment>
<evidence type="ECO:0000256" key="2">
    <source>
        <dbReference type="ARBA" id="ARBA00022730"/>
    </source>
</evidence>
<keyword evidence="2 7" id="KW-0699">rRNA-binding</keyword>
<dbReference type="Proteomes" id="UP000242329">
    <property type="component" value="Unassembled WGS sequence"/>
</dbReference>
<evidence type="ECO:0000256" key="5">
    <source>
        <dbReference type="ARBA" id="ARBA00023274"/>
    </source>
</evidence>
<dbReference type="SUPFAM" id="SSF53137">
    <property type="entry name" value="Translational machinery components"/>
    <property type="match status" value="1"/>
</dbReference>
<dbReference type="HAMAP" id="MF_01337_B">
    <property type="entry name" value="Ribosomal_uL18_B"/>
    <property type="match status" value="1"/>
</dbReference>
<dbReference type="GO" id="GO:0022625">
    <property type="term" value="C:cytosolic large ribosomal subunit"/>
    <property type="evidence" value="ECO:0007669"/>
    <property type="project" value="TreeGrafter"/>
</dbReference>
<keyword evidence="4 7" id="KW-0689">Ribosomal protein</keyword>
<protein>
    <recommendedName>
        <fullName evidence="6 7">Large ribosomal subunit protein uL18</fullName>
    </recommendedName>
</protein>
<comment type="subunit">
    <text evidence="7">Part of the 50S ribosomal subunit; part of the 5S rRNA/L5/L18/L25 subcomplex. Contacts the 5S and 23S rRNAs.</text>
</comment>
<keyword evidence="3 7" id="KW-0694">RNA-binding</keyword>
<evidence type="ECO:0000256" key="1">
    <source>
        <dbReference type="ARBA" id="ARBA00007116"/>
    </source>
</evidence>
<organism evidence="8 9">
    <name type="scientific">Thermosyntropha lipolytica DSM 11003</name>
    <dbReference type="NCBI Taxonomy" id="1123382"/>
    <lineage>
        <taxon>Bacteria</taxon>
        <taxon>Bacillati</taxon>
        <taxon>Bacillota</taxon>
        <taxon>Clostridia</taxon>
        <taxon>Eubacteriales</taxon>
        <taxon>Syntrophomonadaceae</taxon>
        <taxon>Thermosyntropha</taxon>
    </lineage>
</organism>
<dbReference type="NCBIfam" id="TIGR00060">
    <property type="entry name" value="L18_bact"/>
    <property type="match status" value="1"/>
</dbReference>
<gene>
    <name evidence="7" type="primary">rplR</name>
    <name evidence="8" type="ORF">SAMN02745221_00877</name>
</gene>
<evidence type="ECO:0000256" key="7">
    <source>
        <dbReference type="HAMAP-Rule" id="MF_01337"/>
    </source>
</evidence>